<dbReference type="Proteomes" id="UP000298111">
    <property type="component" value="Unassembled WGS sequence"/>
</dbReference>
<accession>A0A8H1LEN1</accession>
<dbReference type="InterPro" id="IPR003385">
    <property type="entry name" value="Glyco_hydro_77"/>
</dbReference>
<dbReference type="SUPFAM" id="SSF51445">
    <property type="entry name" value="(Trans)glycosidases"/>
    <property type="match status" value="1"/>
</dbReference>
<dbReference type="GO" id="GO:0005975">
    <property type="term" value="P:carbohydrate metabolic process"/>
    <property type="evidence" value="ECO:0007669"/>
    <property type="project" value="InterPro"/>
</dbReference>
<evidence type="ECO:0000256" key="5">
    <source>
        <dbReference type="ARBA" id="ARBA00022676"/>
    </source>
</evidence>
<evidence type="ECO:0000256" key="2">
    <source>
        <dbReference type="ARBA" id="ARBA00005684"/>
    </source>
</evidence>
<proteinExistence type="inferred from homology"/>
<dbReference type="Gene3D" id="3.20.20.80">
    <property type="entry name" value="Glycosidases"/>
    <property type="match status" value="1"/>
</dbReference>
<sequence>MTPLARLAAAHGVSLSHRPSPGRRVRAGRETVVAVLAALVVDASTPAAVRAALERHAEDSRRLLPPTVVLRSGARPGPDGQLPGLPGLSGSPGPSLSTGLSEVCEKSGLPEGTALRVVTESGDVLGRQSGAELPPGVHTLCAQAPGERPVRSTLVVAPGAVPAPRTRTGRSRGPGLLVHLPGLLSSRSWGMGDLADLGDLASWAGRCLDADFLQPGPLHTAVPAPPGGHTALSPYRPSSRRFPDPVHLRIEDIPEYAYLGPEERRRVDALAGRAAAAREGVLNGEAHLDPDAVRDLKLRALELVRTVQLSPGRRAAYCDFLAARGQALEDHATWCAFAERYGPDWRSWPAGLDDPRSARTARERDDQLERIDFHCWAAWLTDCQLAAAQRAARDAGMAVGLVHEAAAGVHPGGADAWAQQDVLAPGVSLGAPPTAGAPGGLDHGVPPWHPDALARTGYGPWREVLAGLFRHAGAVRIDHLGSRQWWIPEGRPPSEGAWVRYGAEALWSVLALEAHRAGAAVIAGDPGAEEPGFREDLAARRVLGTRVLWCERDGGPSEGAGPVARPVPPERWPADCLATAAGPELPGCAARLTGSHVGLLDGLGLLRRPAAQGRAAEAAGLAEWFRLFARLGLLPEGRGDEEGEIRAVHRFLARTPARLVGVWLPDAVGDRRPVRVPGTTTEYPNWRLPLAGPDGRPLSLEEVTASSRVRRLIEALREELRATAQ</sequence>
<organism evidence="11 12">
    <name type="scientific">Streptomyces albus</name>
    <dbReference type="NCBI Taxonomy" id="1888"/>
    <lineage>
        <taxon>Bacteria</taxon>
        <taxon>Bacillati</taxon>
        <taxon>Actinomycetota</taxon>
        <taxon>Actinomycetes</taxon>
        <taxon>Kitasatosporales</taxon>
        <taxon>Streptomycetaceae</taxon>
        <taxon>Streptomyces</taxon>
    </lineage>
</organism>
<feature type="region of interest" description="Disordered" evidence="10">
    <location>
        <begin position="64"/>
        <end position="102"/>
    </location>
</feature>
<dbReference type="InterPro" id="IPR017853">
    <property type="entry name" value="GH"/>
</dbReference>
<dbReference type="EMBL" id="RCIY01000055">
    <property type="protein sequence ID" value="TGG83454.1"/>
    <property type="molecule type" value="Genomic_DNA"/>
</dbReference>
<comment type="catalytic activity">
    <reaction evidence="1">
        <text>Transfers a segment of a (1-&gt;4)-alpha-D-glucan to a new position in an acceptor, which may be glucose or a (1-&gt;4)-alpha-D-glucan.</text>
        <dbReference type="EC" id="2.4.1.25"/>
    </reaction>
</comment>
<evidence type="ECO:0000256" key="4">
    <source>
        <dbReference type="ARBA" id="ARBA00020295"/>
    </source>
</evidence>
<evidence type="ECO:0000256" key="7">
    <source>
        <dbReference type="ARBA" id="ARBA00023277"/>
    </source>
</evidence>
<dbReference type="Pfam" id="PF02446">
    <property type="entry name" value="Glyco_hydro_77"/>
    <property type="match status" value="1"/>
</dbReference>
<dbReference type="RefSeq" id="WP_135567095.1">
    <property type="nucleotide sequence ID" value="NZ_CP103060.1"/>
</dbReference>
<evidence type="ECO:0000256" key="10">
    <source>
        <dbReference type="SAM" id="MobiDB-lite"/>
    </source>
</evidence>
<protein>
    <recommendedName>
        <fullName evidence="4">4-alpha-glucanotransferase</fullName>
        <ecNumber evidence="3">2.4.1.25</ecNumber>
    </recommendedName>
    <alternativeName>
        <fullName evidence="8">Amylomaltase</fullName>
    </alternativeName>
    <alternativeName>
        <fullName evidence="9">Disproportionating enzyme</fullName>
    </alternativeName>
</protein>
<reference evidence="11 12" key="1">
    <citation type="submission" date="2018-10" db="EMBL/GenBank/DDBJ databases">
        <title>Isolation of pseudouridimycin from Streptomyces albus DSM 40763.</title>
        <authorList>
            <person name="Rosenqvist P."/>
            <person name="Metsae-Ketelae M."/>
            <person name="Virta P."/>
        </authorList>
    </citation>
    <scope>NUCLEOTIDE SEQUENCE [LARGE SCALE GENOMIC DNA]</scope>
    <source>
        <strain evidence="11 12">DSM 40763</strain>
    </source>
</reference>
<dbReference type="PANTHER" id="PTHR32438">
    <property type="entry name" value="4-ALPHA-GLUCANOTRANSFERASE DPE1, CHLOROPLASTIC/AMYLOPLASTIC"/>
    <property type="match status" value="1"/>
</dbReference>
<evidence type="ECO:0000256" key="3">
    <source>
        <dbReference type="ARBA" id="ARBA00012560"/>
    </source>
</evidence>
<evidence type="ECO:0000313" key="11">
    <source>
        <dbReference type="EMBL" id="TGG83454.1"/>
    </source>
</evidence>
<evidence type="ECO:0000256" key="9">
    <source>
        <dbReference type="ARBA" id="ARBA00031501"/>
    </source>
</evidence>
<comment type="caution">
    <text evidence="11">The sequence shown here is derived from an EMBL/GenBank/DDBJ whole genome shotgun (WGS) entry which is preliminary data.</text>
</comment>
<name>A0A8H1LEN1_9ACTN</name>
<gene>
    <name evidence="11" type="ORF">D8771_15675</name>
</gene>
<dbReference type="GeneID" id="75183650"/>
<dbReference type="AlphaFoldDB" id="A0A8H1LEN1"/>
<keyword evidence="5" id="KW-0328">Glycosyltransferase</keyword>
<evidence type="ECO:0000256" key="8">
    <source>
        <dbReference type="ARBA" id="ARBA00031423"/>
    </source>
</evidence>
<keyword evidence="6 11" id="KW-0808">Transferase</keyword>
<comment type="similarity">
    <text evidence="2">Belongs to the disproportionating enzyme family.</text>
</comment>
<dbReference type="PANTHER" id="PTHR32438:SF5">
    <property type="entry name" value="4-ALPHA-GLUCANOTRANSFERASE DPE1, CHLOROPLASTIC_AMYLOPLASTIC"/>
    <property type="match status" value="1"/>
</dbReference>
<evidence type="ECO:0000313" key="12">
    <source>
        <dbReference type="Proteomes" id="UP000298111"/>
    </source>
</evidence>
<evidence type="ECO:0000256" key="1">
    <source>
        <dbReference type="ARBA" id="ARBA00000439"/>
    </source>
</evidence>
<keyword evidence="7" id="KW-0119">Carbohydrate metabolism</keyword>
<evidence type="ECO:0000256" key="6">
    <source>
        <dbReference type="ARBA" id="ARBA00022679"/>
    </source>
</evidence>
<feature type="compositionally biased region" description="Low complexity" evidence="10">
    <location>
        <begin position="76"/>
        <end position="101"/>
    </location>
</feature>
<dbReference type="EC" id="2.4.1.25" evidence="3"/>
<dbReference type="GO" id="GO:0004134">
    <property type="term" value="F:4-alpha-glucanotransferase activity"/>
    <property type="evidence" value="ECO:0007669"/>
    <property type="project" value="UniProtKB-EC"/>
</dbReference>